<dbReference type="InterPro" id="IPR011527">
    <property type="entry name" value="ABC1_TM_dom"/>
</dbReference>
<keyword evidence="6 9" id="KW-1133">Transmembrane helix</keyword>
<accession>A0A839EJY7</accession>
<keyword evidence="13" id="KW-1185">Reference proteome</keyword>
<gene>
    <name evidence="12" type="ORF">FHW16_002837</name>
</gene>
<evidence type="ECO:0000256" key="2">
    <source>
        <dbReference type="ARBA" id="ARBA00005417"/>
    </source>
</evidence>
<keyword evidence="4" id="KW-0547">Nucleotide-binding</keyword>
<dbReference type="PROSITE" id="PS00211">
    <property type="entry name" value="ABC_TRANSPORTER_1"/>
    <property type="match status" value="1"/>
</dbReference>
<dbReference type="Gene3D" id="3.40.50.300">
    <property type="entry name" value="P-loop containing nucleotide triphosphate hydrolases"/>
    <property type="match status" value="1"/>
</dbReference>
<evidence type="ECO:0000256" key="8">
    <source>
        <dbReference type="ARBA" id="ARBA00024725"/>
    </source>
</evidence>
<organism evidence="12 13">
    <name type="scientific">Phyllobacterium myrsinacearum</name>
    <dbReference type="NCBI Taxonomy" id="28101"/>
    <lineage>
        <taxon>Bacteria</taxon>
        <taxon>Pseudomonadati</taxon>
        <taxon>Pseudomonadota</taxon>
        <taxon>Alphaproteobacteria</taxon>
        <taxon>Hyphomicrobiales</taxon>
        <taxon>Phyllobacteriaceae</taxon>
        <taxon>Phyllobacterium</taxon>
    </lineage>
</organism>
<feature type="transmembrane region" description="Helical" evidence="9">
    <location>
        <begin position="276"/>
        <end position="294"/>
    </location>
</feature>
<feature type="domain" description="ABC transmembrane type-1" evidence="11">
    <location>
        <begin position="46"/>
        <end position="333"/>
    </location>
</feature>
<evidence type="ECO:0000259" key="10">
    <source>
        <dbReference type="PROSITE" id="PS50893"/>
    </source>
</evidence>
<feature type="transmembrane region" description="Helical" evidence="9">
    <location>
        <begin position="86"/>
        <end position="106"/>
    </location>
</feature>
<dbReference type="PROSITE" id="PS50929">
    <property type="entry name" value="ABC_TM1F"/>
    <property type="match status" value="1"/>
</dbReference>
<evidence type="ECO:0000259" key="11">
    <source>
        <dbReference type="PROSITE" id="PS50929"/>
    </source>
</evidence>
<reference evidence="12 13" key="1">
    <citation type="submission" date="2020-07" db="EMBL/GenBank/DDBJ databases">
        <title>Genomic Encyclopedia of Type Strains, Phase IV (KMG-V): Genome sequencing to study the core and pangenomes of soil and plant-associated prokaryotes.</title>
        <authorList>
            <person name="Whitman W."/>
        </authorList>
    </citation>
    <scope>NUCLEOTIDE SEQUENCE [LARGE SCALE GENOMIC DNA]</scope>
    <source>
        <strain evidence="12 13">AN3</strain>
    </source>
</reference>
<dbReference type="RefSeq" id="WP_182549778.1">
    <property type="nucleotide sequence ID" value="NZ_JACGXN010000003.1"/>
</dbReference>
<evidence type="ECO:0000256" key="7">
    <source>
        <dbReference type="ARBA" id="ARBA00023136"/>
    </source>
</evidence>
<dbReference type="SUPFAM" id="SSF52540">
    <property type="entry name" value="P-loop containing nucleoside triphosphate hydrolases"/>
    <property type="match status" value="1"/>
</dbReference>
<keyword evidence="7 9" id="KW-0472">Membrane</keyword>
<protein>
    <submittedName>
        <fullName evidence="12">ATP-binding cassette subfamily B protein/ATP-binding cassette subfamily B multidrug efflux pump</fullName>
    </submittedName>
</protein>
<dbReference type="InterPro" id="IPR003593">
    <property type="entry name" value="AAA+_ATPase"/>
</dbReference>
<proteinExistence type="inferred from homology"/>
<dbReference type="GO" id="GO:0005886">
    <property type="term" value="C:plasma membrane"/>
    <property type="evidence" value="ECO:0007669"/>
    <property type="project" value="UniProtKB-SubCell"/>
</dbReference>
<dbReference type="InterPro" id="IPR036640">
    <property type="entry name" value="ABC1_TM_sf"/>
</dbReference>
<evidence type="ECO:0000313" key="12">
    <source>
        <dbReference type="EMBL" id="MBA8879119.1"/>
    </source>
</evidence>
<evidence type="ECO:0000256" key="1">
    <source>
        <dbReference type="ARBA" id="ARBA00004651"/>
    </source>
</evidence>
<sequence length="617" mass="67544">MSISDVIYRPFERLIRPLDIPYQPLPTKGPVAVLIHFISMFRGVLIALALCSMAVEAINLAIVWGLSIIVDGVTEMGAPAFLHSEWPLLAFLGLLIFPAMPVASFLTNTLTSHTLGVGMPAAIQWQGHKAVERQDLAFFHDLFAGQVTSRLSQVASAVQQQIIAAFQSIPRFLLQMAGSLALLSALSWQLALPVLVWIALNIALAVRLAPTFAERSRRTAKQRSLVAGTITDLYSNIQTIKQFAAEDSEAGAIRRILQKAVRTQHEEQRIYRTSELIVVALNMALWLAMISIGFSGLVNGFLTVGEFVAAVYILHRLSGHTFTFLQMGQQIFQAIGTIKDAMPVMTTPPTITDIPDAAELTVNDGEIRFENVRFAYKFGKSVINDLSLTVRPGEKVGLVGLSGAGKTTLVNLLLRFYDIRDGTVLIDGQDIRTVTQASLRRNIGVIAQDVALLHRSVGDNIRYGRPGSTQDEIEQAAKTARADVFIADLADVEGRKGYEAFVGDRGIKLSGGQRQRIAIARVLLKDAPILVLDEATSALDSESEAAIQEKLNLVMDGKTVIAIAHRLSTIARMDRIVVLDQGRIVEEGRPDELVEQDGLFARLWKHQTGGFIPEEIS</sequence>
<comment type="caution">
    <text evidence="12">The sequence shown here is derived from an EMBL/GenBank/DDBJ whole genome shotgun (WGS) entry which is preliminary data.</text>
</comment>
<feature type="domain" description="ABC transporter" evidence="10">
    <location>
        <begin position="367"/>
        <end position="606"/>
    </location>
</feature>
<evidence type="ECO:0000256" key="9">
    <source>
        <dbReference type="SAM" id="Phobius"/>
    </source>
</evidence>
<dbReference type="GO" id="GO:0005524">
    <property type="term" value="F:ATP binding"/>
    <property type="evidence" value="ECO:0007669"/>
    <property type="project" value="UniProtKB-KW"/>
</dbReference>
<comment type="subcellular location">
    <subcellularLocation>
        <location evidence="1">Cell membrane</location>
        <topology evidence="1">Multi-pass membrane protein</topology>
    </subcellularLocation>
</comment>
<dbReference type="PANTHER" id="PTHR43394:SF1">
    <property type="entry name" value="ATP-BINDING CASSETTE SUB-FAMILY B MEMBER 10, MITOCHONDRIAL"/>
    <property type="match status" value="1"/>
</dbReference>
<dbReference type="InterPro" id="IPR027417">
    <property type="entry name" value="P-loop_NTPase"/>
</dbReference>
<dbReference type="Proteomes" id="UP000549052">
    <property type="component" value="Unassembled WGS sequence"/>
</dbReference>
<comment type="similarity">
    <text evidence="2">Belongs to the ABC transporter superfamily.</text>
</comment>
<evidence type="ECO:0000256" key="6">
    <source>
        <dbReference type="ARBA" id="ARBA00022989"/>
    </source>
</evidence>
<dbReference type="InterPro" id="IPR017871">
    <property type="entry name" value="ABC_transporter-like_CS"/>
</dbReference>
<dbReference type="Gene3D" id="1.20.1560.10">
    <property type="entry name" value="ABC transporter type 1, transmembrane domain"/>
    <property type="match status" value="1"/>
</dbReference>
<dbReference type="SUPFAM" id="SSF90123">
    <property type="entry name" value="ABC transporter transmembrane region"/>
    <property type="match status" value="1"/>
</dbReference>
<dbReference type="PANTHER" id="PTHR43394">
    <property type="entry name" value="ATP-DEPENDENT PERMEASE MDL1, MITOCHONDRIAL"/>
    <property type="match status" value="1"/>
</dbReference>
<keyword evidence="5 12" id="KW-0067">ATP-binding</keyword>
<dbReference type="PROSITE" id="PS50893">
    <property type="entry name" value="ABC_TRANSPORTER_2"/>
    <property type="match status" value="1"/>
</dbReference>
<evidence type="ECO:0000256" key="5">
    <source>
        <dbReference type="ARBA" id="ARBA00022840"/>
    </source>
</evidence>
<feature type="transmembrane region" description="Helical" evidence="9">
    <location>
        <begin position="194"/>
        <end position="213"/>
    </location>
</feature>
<dbReference type="CDD" id="cd07346">
    <property type="entry name" value="ABC_6TM_exporters"/>
    <property type="match status" value="1"/>
</dbReference>
<evidence type="ECO:0000256" key="3">
    <source>
        <dbReference type="ARBA" id="ARBA00022692"/>
    </source>
</evidence>
<dbReference type="GO" id="GO:0016887">
    <property type="term" value="F:ATP hydrolysis activity"/>
    <property type="evidence" value="ECO:0007669"/>
    <property type="project" value="InterPro"/>
</dbReference>
<dbReference type="AlphaFoldDB" id="A0A839EJY7"/>
<dbReference type="InterPro" id="IPR039421">
    <property type="entry name" value="Type_1_exporter"/>
</dbReference>
<dbReference type="Pfam" id="PF00005">
    <property type="entry name" value="ABC_tran"/>
    <property type="match status" value="1"/>
</dbReference>
<dbReference type="SMART" id="SM00382">
    <property type="entry name" value="AAA"/>
    <property type="match status" value="1"/>
</dbReference>
<name>A0A839EJY7_9HYPH</name>
<comment type="function">
    <text evidence="8">Part of an ABC transporter complex. Transmembrane domains (TMD) form a pore in the inner membrane and the ATP-binding domain (NBD) is responsible for energy generation.</text>
</comment>
<keyword evidence="3 9" id="KW-0812">Transmembrane</keyword>
<dbReference type="EMBL" id="JACGXN010000003">
    <property type="protein sequence ID" value="MBA8879119.1"/>
    <property type="molecule type" value="Genomic_DNA"/>
</dbReference>
<dbReference type="FunFam" id="3.40.50.300:FF:000218">
    <property type="entry name" value="Multidrug ABC transporter ATP-binding protein"/>
    <property type="match status" value="1"/>
</dbReference>
<evidence type="ECO:0000256" key="4">
    <source>
        <dbReference type="ARBA" id="ARBA00022741"/>
    </source>
</evidence>
<evidence type="ECO:0000313" key="13">
    <source>
        <dbReference type="Proteomes" id="UP000549052"/>
    </source>
</evidence>
<feature type="transmembrane region" description="Helical" evidence="9">
    <location>
        <begin position="44"/>
        <end position="66"/>
    </location>
</feature>
<dbReference type="InterPro" id="IPR003439">
    <property type="entry name" value="ABC_transporter-like_ATP-bd"/>
</dbReference>
<dbReference type="Pfam" id="PF00664">
    <property type="entry name" value="ABC_membrane"/>
    <property type="match status" value="1"/>
</dbReference>
<dbReference type="GO" id="GO:0015421">
    <property type="term" value="F:ABC-type oligopeptide transporter activity"/>
    <property type="evidence" value="ECO:0007669"/>
    <property type="project" value="TreeGrafter"/>
</dbReference>